<comment type="subcellular location">
    <subcellularLocation>
        <location evidence="1">Golgi apparatus membrane</location>
        <topology evidence="1">Single-pass type II membrane protein</topology>
    </subcellularLocation>
</comment>
<proteinExistence type="inferred from homology"/>
<comment type="similarity">
    <text evidence="2">Belongs to the glycosyltransferase 47 family.</text>
</comment>
<dbReference type="GO" id="GO:0000139">
    <property type="term" value="C:Golgi membrane"/>
    <property type="evidence" value="ECO:0007669"/>
    <property type="project" value="UniProtKB-SubCell"/>
</dbReference>
<dbReference type="AlphaFoldDB" id="A0ABD1L3J1"/>
<evidence type="ECO:0000259" key="6">
    <source>
        <dbReference type="Pfam" id="PF03016"/>
    </source>
</evidence>
<dbReference type="EMBL" id="JBGMDY010000011">
    <property type="protein sequence ID" value="KAL2318061.1"/>
    <property type="molecule type" value="Genomic_DNA"/>
</dbReference>
<evidence type="ECO:0000256" key="5">
    <source>
        <dbReference type="ARBA" id="ARBA00023034"/>
    </source>
</evidence>
<dbReference type="Proteomes" id="UP001603857">
    <property type="component" value="Unassembled WGS sequence"/>
</dbReference>
<keyword evidence="4" id="KW-0735">Signal-anchor</keyword>
<dbReference type="PANTHER" id="PTHR11062:SF365">
    <property type="entry name" value="EXOSTOSIN GT47 DOMAIN-CONTAINING PROTEIN"/>
    <property type="match status" value="1"/>
</dbReference>
<evidence type="ECO:0000256" key="1">
    <source>
        <dbReference type="ARBA" id="ARBA00004323"/>
    </source>
</evidence>
<keyword evidence="4" id="KW-0812">Transmembrane</keyword>
<dbReference type="InterPro" id="IPR004263">
    <property type="entry name" value="Exostosin"/>
</dbReference>
<evidence type="ECO:0000313" key="7">
    <source>
        <dbReference type="EMBL" id="KAL2318061.1"/>
    </source>
</evidence>
<gene>
    <name evidence="7" type="ORF">Fmac_031937</name>
</gene>
<evidence type="ECO:0000256" key="3">
    <source>
        <dbReference type="ARBA" id="ARBA00022676"/>
    </source>
</evidence>
<dbReference type="PANTHER" id="PTHR11062">
    <property type="entry name" value="EXOSTOSIN HEPARAN SULFATE GLYCOSYLTRANSFERASE -RELATED"/>
    <property type="match status" value="1"/>
</dbReference>
<sequence length="385" mass="44500">MNIEKSLVRARSAIREAARTQRYGSFEEGDLLPMGSVYRNPFAFHQSHKEMEKRFRIWVYKEGEAPIFHQGPMNDIYSIEGQFLDELESGQSPLLAKNPNEANVFFLPVSVVNIVQYVYRPYTDYSRARLQNIVKDYIHLVSQRYPYWNKSIGADHFLLSCHDWAPDVSTAHPKLYKNLMRAMCNANSSEGFQPNRDVPVPEIKVSYGQLSPPCLNKPPNNRTILAFFAGGPHGPVRAQLFRHWKNRDNEVQVHEYLQKAQNYSSLMGQSMFCLCPSGYEVASPRIVEALHAGCVPVIVSDGYVLPFSDVLDWTQFSVHIPVSMIPHMKEILKAISFEEYEEMQRNVVEVQRHFVLHRPAQPYDLLYMVMHSVWLRRLNLRLPPS</sequence>
<comment type="caution">
    <text evidence="7">The sequence shown here is derived from an EMBL/GenBank/DDBJ whole genome shotgun (WGS) entry which is preliminary data.</text>
</comment>
<dbReference type="Pfam" id="PF03016">
    <property type="entry name" value="Exostosin_GT47"/>
    <property type="match status" value="1"/>
</dbReference>
<keyword evidence="5" id="KW-0333">Golgi apparatus</keyword>
<dbReference type="GO" id="GO:0016757">
    <property type="term" value="F:glycosyltransferase activity"/>
    <property type="evidence" value="ECO:0007669"/>
    <property type="project" value="UniProtKB-KW"/>
</dbReference>
<organism evidence="7 8">
    <name type="scientific">Flemingia macrophylla</name>
    <dbReference type="NCBI Taxonomy" id="520843"/>
    <lineage>
        <taxon>Eukaryota</taxon>
        <taxon>Viridiplantae</taxon>
        <taxon>Streptophyta</taxon>
        <taxon>Embryophyta</taxon>
        <taxon>Tracheophyta</taxon>
        <taxon>Spermatophyta</taxon>
        <taxon>Magnoliopsida</taxon>
        <taxon>eudicotyledons</taxon>
        <taxon>Gunneridae</taxon>
        <taxon>Pentapetalae</taxon>
        <taxon>rosids</taxon>
        <taxon>fabids</taxon>
        <taxon>Fabales</taxon>
        <taxon>Fabaceae</taxon>
        <taxon>Papilionoideae</taxon>
        <taxon>50 kb inversion clade</taxon>
        <taxon>NPAAA clade</taxon>
        <taxon>indigoferoid/millettioid clade</taxon>
        <taxon>Phaseoleae</taxon>
        <taxon>Flemingia</taxon>
    </lineage>
</organism>
<accession>A0ABD1L3J1</accession>
<dbReference type="InterPro" id="IPR040911">
    <property type="entry name" value="Exostosin_GT47"/>
</dbReference>
<name>A0ABD1L3J1_9FABA</name>
<evidence type="ECO:0000256" key="2">
    <source>
        <dbReference type="ARBA" id="ARBA00010271"/>
    </source>
</evidence>
<reference evidence="7 8" key="1">
    <citation type="submission" date="2024-08" db="EMBL/GenBank/DDBJ databases">
        <title>Insights into the chromosomal genome structure of Flemingia macrophylla.</title>
        <authorList>
            <person name="Ding Y."/>
            <person name="Zhao Y."/>
            <person name="Bi W."/>
            <person name="Wu M."/>
            <person name="Zhao G."/>
            <person name="Gong Y."/>
            <person name="Li W."/>
            <person name="Zhang P."/>
        </authorList>
    </citation>
    <scope>NUCLEOTIDE SEQUENCE [LARGE SCALE GENOMIC DNA]</scope>
    <source>
        <strain evidence="7">DYQJB</strain>
        <tissue evidence="7">Leaf</tissue>
    </source>
</reference>
<evidence type="ECO:0000256" key="4">
    <source>
        <dbReference type="ARBA" id="ARBA00022968"/>
    </source>
</evidence>
<evidence type="ECO:0000313" key="8">
    <source>
        <dbReference type="Proteomes" id="UP001603857"/>
    </source>
</evidence>
<feature type="domain" description="Exostosin GT47" evidence="6">
    <location>
        <begin position="51"/>
        <end position="334"/>
    </location>
</feature>
<keyword evidence="3" id="KW-0808">Transferase</keyword>
<keyword evidence="8" id="KW-1185">Reference proteome</keyword>
<protein>
    <recommendedName>
        <fullName evidence="6">Exostosin GT47 domain-containing protein</fullName>
    </recommendedName>
</protein>
<dbReference type="Gene3D" id="3.40.50.2000">
    <property type="entry name" value="Glycogen Phosphorylase B"/>
    <property type="match status" value="1"/>
</dbReference>
<keyword evidence="3" id="KW-0328">Glycosyltransferase</keyword>